<evidence type="ECO:0000256" key="2">
    <source>
        <dbReference type="ARBA" id="ARBA00022448"/>
    </source>
</evidence>
<protein>
    <recommendedName>
        <fullName evidence="9">EF-hand domain-containing protein</fullName>
    </recommendedName>
</protein>
<feature type="transmembrane region" description="Helical" evidence="8">
    <location>
        <begin position="436"/>
        <end position="456"/>
    </location>
</feature>
<dbReference type="InterPro" id="IPR011992">
    <property type="entry name" value="EF-hand-dom_pair"/>
</dbReference>
<feature type="transmembrane region" description="Helical" evidence="8">
    <location>
        <begin position="63"/>
        <end position="86"/>
    </location>
</feature>
<name>A0A7S0F0C7_9EUKA</name>
<evidence type="ECO:0000259" key="9">
    <source>
        <dbReference type="PROSITE" id="PS50222"/>
    </source>
</evidence>
<evidence type="ECO:0000313" key="10">
    <source>
        <dbReference type="EMBL" id="CAD8498461.1"/>
    </source>
</evidence>
<dbReference type="GO" id="GO:0015369">
    <property type="term" value="F:calcium:proton antiporter activity"/>
    <property type="evidence" value="ECO:0007669"/>
    <property type="project" value="TreeGrafter"/>
</dbReference>
<dbReference type="GO" id="GO:0005509">
    <property type="term" value="F:calcium ion binding"/>
    <property type="evidence" value="ECO:0007669"/>
    <property type="project" value="InterPro"/>
</dbReference>
<dbReference type="InterPro" id="IPR004713">
    <property type="entry name" value="CaH_exchang"/>
</dbReference>
<dbReference type="Pfam" id="PF13499">
    <property type="entry name" value="EF-hand_7"/>
    <property type="match status" value="1"/>
</dbReference>
<dbReference type="CDD" id="cd00051">
    <property type="entry name" value="EFh"/>
    <property type="match status" value="1"/>
</dbReference>
<dbReference type="EMBL" id="HBEP01026196">
    <property type="protein sequence ID" value="CAD8498461.1"/>
    <property type="molecule type" value="Transcribed_RNA"/>
</dbReference>
<dbReference type="Gene3D" id="1.10.238.10">
    <property type="entry name" value="EF-hand"/>
    <property type="match status" value="1"/>
</dbReference>
<organism evidence="10">
    <name type="scientific">Phaeocystis antarctica</name>
    <dbReference type="NCBI Taxonomy" id="33657"/>
    <lineage>
        <taxon>Eukaryota</taxon>
        <taxon>Haptista</taxon>
        <taxon>Haptophyta</taxon>
        <taxon>Prymnesiophyceae</taxon>
        <taxon>Phaeocystales</taxon>
        <taxon>Phaeocystaceae</taxon>
        <taxon>Phaeocystis</taxon>
    </lineage>
</organism>
<feature type="transmembrane region" description="Helical" evidence="8">
    <location>
        <begin position="529"/>
        <end position="550"/>
    </location>
</feature>
<dbReference type="InterPro" id="IPR004837">
    <property type="entry name" value="NaCa_Exmemb"/>
</dbReference>
<dbReference type="PROSITE" id="PS50222">
    <property type="entry name" value="EF_HAND_2"/>
    <property type="match status" value="1"/>
</dbReference>
<reference evidence="10" key="1">
    <citation type="submission" date="2021-01" db="EMBL/GenBank/DDBJ databases">
        <authorList>
            <person name="Corre E."/>
            <person name="Pelletier E."/>
            <person name="Niang G."/>
            <person name="Scheremetjew M."/>
            <person name="Finn R."/>
            <person name="Kale V."/>
            <person name="Holt S."/>
            <person name="Cochrane G."/>
            <person name="Meng A."/>
            <person name="Brown T."/>
            <person name="Cohen L."/>
        </authorList>
    </citation>
    <scope>NUCLEOTIDE SEQUENCE</scope>
    <source>
        <strain evidence="10">CCMP1374</strain>
    </source>
</reference>
<feature type="transmembrane region" description="Helical" evidence="8">
    <location>
        <begin position="32"/>
        <end position="51"/>
    </location>
</feature>
<evidence type="ECO:0000256" key="7">
    <source>
        <dbReference type="ARBA" id="ARBA00023136"/>
    </source>
</evidence>
<sequence>MGSLISSAFIPPDELLGCTEDGCLPPEFSHDWVFGMIQVLILMMFYGYLLFYASNMLSEGSELLLLVPSLAGIVGSVVLPILGAVPDGAIMLFSGLGPGAQEQMQVGVGALAGSTIMLLTVPWGGCIFAGAMPLGKNGDAVYSKKGLVATKNKGMLAKLTGHGITPDGTIKTNSYLMVITSLCYLIIQGPAFVYARRPEGGEDLDDLNATVADTEHWWSLIGLVVSVFAFCFYIGAMVKQSQSGGGVHQKLIDDAILHQLEANPQLTLSGLIGPIVSESIKKYSSVDMPTGLQESLLAEQDKHRLKKLLAPFFYKYDVDGDGSISQTELIAFLNDLGERPTRAEAAMWMTKLDTDNTGSIEQDELVDSLLVYVKAKVIASRVEESRGGNPLTAAVEVQVAADDEDDEDEELEMPEDLEHLSPDEQQSMIKRRSFKMMGIGTLMVIIFSDPMVDVMANVGNRLTVPPFYVAFILAPLASNASEFIASFAYAGKKSKKTITVALSALEGAACMNNTFCLAIFMGLCYFKQLAWKFSAETCTTLLIEVVVAFFAMKKTQTCYDAVLILSLFPISVAMIAGLEAVGFD</sequence>
<accession>A0A7S0F0C7</accession>
<feature type="transmembrane region" description="Helical" evidence="8">
    <location>
        <begin position="562"/>
        <end position="583"/>
    </location>
</feature>
<evidence type="ECO:0000256" key="1">
    <source>
        <dbReference type="ARBA" id="ARBA00004127"/>
    </source>
</evidence>
<dbReference type="PANTHER" id="PTHR31503:SF36">
    <property type="entry name" value="SODIUM_CALCIUM EXCHANGER MEMBRANE REGION DOMAIN-CONTAINING PROTEIN"/>
    <property type="match status" value="1"/>
</dbReference>
<evidence type="ECO:0000256" key="5">
    <source>
        <dbReference type="ARBA" id="ARBA00022989"/>
    </source>
</evidence>
<feature type="transmembrane region" description="Helical" evidence="8">
    <location>
        <begin position="106"/>
        <end position="135"/>
    </location>
</feature>
<dbReference type="PANTHER" id="PTHR31503">
    <property type="entry name" value="VACUOLAR CALCIUM ION TRANSPORTER"/>
    <property type="match status" value="1"/>
</dbReference>
<keyword evidence="6" id="KW-0406">Ion transport</keyword>
<dbReference type="GO" id="GO:0016020">
    <property type="term" value="C:membrane"/>
    <property type="evidence" value="ECO:0007669"/>
    <property type="project" value="InterPro"/>
</dbReference>
<feature type="transmembrane region" description="Helical" evidence="8">
    <location>
        <begin position="216"/>
        <end position="236"/>
    </location>
</feature>
<proteinExistence type="predicted"/>
<evidence type="ECO:0000256" key="3">
    <source>
        <dbReference type="ARBA" id="ARBA00022692"/>
    </source>
</evidence>
<feature type="transmembrane region" description="Helical" evidence="8">
    <location>
        <begin position="468"/>
        <end position="490"/>
    </location>
</feature>
<dbReference type="Pfam" id="PF01699">
    <property type="entry name" value="Na_Ca_ex"/>
    <property type="match status" value="1"/>
</dbReference>
<keyword evidence="5 8" id="KW-1133">Transmembrane helix</keyword>
<keyword evidence="7 8" id="KW-0472">Membrane</keyword>
<evidence type="ECO:0000256" key="6">
    <source>
        <dbReference type="ARBA" id="ARBA00023065"/>
    </source>
</evidence>
<feature type="domain" description="EF-hand" evidence="9">
    <location>
        <begin position="312"/>
        <end position="339"/>
    </location>
</feature>
<gene>
    <name evidence="10" type="ORF">PANT1444_LOCUS14882</name>
</gene>
<dbReference type="PROSITE" id="PS00018">
    <property type="entry name" value="EF_HAND_1"/>
    <property type="match status" value="2"/>
</dbReference>
<keyword evidence="3 8" id="KW-0812">Transmembrane</keyword>
<keyword evidence="2" id="KW-0813">Transport</keyword>
<dbReference type="AlphaFoldDB" id="A0A7S0F0C7"/>
<dbReference type="InterPro" id="IPR002048">
    <property type="entry name" value="EF_hand_dom"/>
</dbReference>
<feature type="transmembrane region" description="Helical" evidence="8">
    <location>
        <begin position="502"/>
        <end position="523"/>
    </location>
</feature>
<dbReference type="GO" id="GO:0006874">
    <property type="term" value="P:intracellular calcium ion homeostasis"/>
    <property type="evidence" value="ECO:0007669"/>
    <property type="project" value="TreeGrafter"/>
</dbReference>
<dbReference type="InterPro" id="IPR018247">
    <property type="entry name" value="EF_Hand_1_Ca_BS"/>
</dbReference>
<evidence type="ECO:0000256" key="4">
    <source>
        <dbReference type="ARBA" id="ARBA00022837"/>
    </source>
</evidence>
<comment type="subcellular location">
    <subcellularLocation>
        <location evidence="1">Endomembrane system</location>
        <topology evidence="1">Multi-pass membrane protein</topology>
    </subcellularLocation>
</comment>
<keyword evidence="4" id="KW-0106">Calcium</keyword>
<dbReference type="SUPFAM" id="SSF47473">
    <property type="entry name" value="EF-hand"/>
    <property type="match status" value="1"/>
</dbReference>
<evidence type="ECO:0000256" key="8">
    <source>
        <dbReference type="SAM" id="Phobius"/>
    </source>
</evidence>
<feature type="transmembrane region" description="Helical" evidence="8">
    <location>
        <begin position="175"/>
        <end position="196"/>
    </location>
</feature>
<dbReference type="GO" id="GO:0012505">
    <property type="term" value="C:endomembrane system"/>
    <property type="evidence" value="ECO:0007669"/>
    <property type="project" value="UniProtKB-SubCell"/>
</dbReference>